<dbReference type="SMART" id="SM00490">
    <property type="entry name" value="HELICc"/>
    <property type="match status" value="1"/>
</dbReference>
<evidence type="ECO:0000256" key="4">
    <source>
        <dbReference type="SAM" id="MobiDB-lite"/>
    </source>
</evidence>
<dbReference type="InterPro" id="IPR014001">
    <property type="entry name" value="Helicase_ATP-bd"/>
</dbReference>
<dbReference type="InterPro" id="IPR049730">
    <property type="entry name" value="SNF2/RAD54-like_C"/>
</dbReference>
<evidence type="ECO:0000256" key="3">
    <source>
        <dbReference type="ARBA" id="ARBA00022840"/>
    </source>
</evidence>
<organism evidence="7 8">
    <name type="scientific">Smittium simulii</name>
    <dbReference type="NCBI Taxonomy" id="133385"/>
    <lineage>
        <taxon>Eukaryota</taxon>
        <taxon>Fungi</taxon>
        <taxon>Fungi incertae sedis</taxon>
        <taxon>Zoopagomycota</taxon>
        <taxon>Kickxellomycotina</taxon>
        <taxon>Harpellomycetes</taxon>
        <taxon>Harpellales</taxon>
        <taxon>Legeriomycetaceae</taxon>
        <taxon>Smittium</taxon>
    </lineage>
</organism>
<dbReference type="EMBL" id="MBFR01000036">
    <property type="protein sequence ID" value="PVU96317.1"/>
    <property type="molecule type" value="Genomic_DNA"/>
</dbReference>
<dbReference type="OrthoDB" id="413460at2759"/>
<dbReference type="Pfam" id="PF00176">
    <property type="entry name" value="SNF2-rel_dom"/>
    <property type="match status" value="2"/>
</dbReference>
<dbReference type="PROSITE" id="PS51194">
    <property type="entry name" value="HELICASE_CTER"/>
    <property type="match status" value="1"/>
</dbReference>
<evidence type="ECO:0000256" key="1">
    <source>
        <dbReference type="ARBA" id="ARBA00022741"/>
    </source>
</evidence>
<dbReference type="PANTHER" id="PTHR45629">
    <property type="entry name" value="SNF2/RAD54 FAMILY MEMBER"/>
    <property type="match status" value="1"/>
</dbReference>
<dbReference type="GO" id="GO:0016787">
    <property type="term" value="F:hydrolase activity"/>
    <property type="evidence" value="ECO:0007669"/>
    <property type="project" value="UniProtKB-KW"/>
</dbReference>
<feature type="compositionally biased region" description="Low complexity" evidence="4">
    <location>
        <begin position="178"/>
        <end position="193"/>
    </location>
</feature>
<keyword evidence="8" id="KW-1185">Reference proteome</keyword>
<feature type="compositionally biased region" description="Basic and acidic residues" evidence="4">
    <location>
        <begin position="1106"/>
        <end position="1124"/>
    </location>
</feature>
<feature type="domain" description="Helicase C-terminal" evidence="6">
    <location>
        <begin position="770"/>
        <end position="933"/>
    </location>
</feature>
<evidence type="ECO:0000313" key="7">
    <source>
        <dbReference type="EMBL" id="PVU96317.1"/>
    </source>
</evidence>
<feature type="compositionally biased region" description="Basic and acidic residues" evidence="4">
    <location>
        <begin position="8"/>
        <end position="19"/>
    </location>
</feature>
<dbReference type="CDD" id="cd18793">
    <property type="entry name" value="SF2_C_SNF"/>
    <property type="match status" value="1"/>
</dbReference>
<dbReference type="InterPro" id="IPR038718">
    <property type="entry name" value="SNF2-like_sf"/>
</dbReference>
<evidence type="ECO:0000259" key="6">
    <source>
        <dbReference type="PROSITE" id="PS51194"/>
    </source>
</evidence>
<feature type="region of interest" description="Disordered" evidence="4">
    <location>
        <begin position="1"/>
        <end position="24"/>
    </location>
</feature>
<evidence type="ECO:0000259" key="5">
    <source>
        <dbReference type="PROSITE" id="PS51192"/>
    </source>
</evidence>
<dbReference type="GO" id="GO:0006283">
    <property type="term" value="P:transcription-coupled nucleotide-excision repair"/>
    <property type="evidence" value="ECO:0007669"/>
    <property type="project" value="TreeGrafter"/>
</dbReference>
<dbReference type="InterPro" id="IPR000330">
    <property type="entry name" value="SNF2_N"/>
</dbReference>
<feature type="region of interest" description="Disordered" evidence="4">
    <location>
        <begin position="171"/>
        <end position="199"/>
    </location>
</feature>
<dbReference type="PANTHER" id="PTHR45629:SF7">
    <property type="entry name" value="DNA EXCISION REPAIR PROTEIN ERCC-6-RELATED"/>
    <property type="match status" value="1"/>
</dbReference>
<dbReference type="Proteomes" id="UP000245383">
    <property type="component" value="Unassembled WGS sequence"/>
</dbReference>
<dbReference type="SUPFAM" id="SSF52540">
    <property type="entry name" value="P-loop containing nucleoside triphosphate hydrolases"/>
    <property type="match status" value="2"/>
</dbReference>
<keyword evidence="1" id="KW-0547">Nucleotide-binding</keyword>
<dbReference type="PROSITE" id="PS51192">
    <property type="entry name" value="HELICASE_ATP_BIND_1"/>
    <property type="match status" value="1"/>
</dbReference>
<feature type="domain" description="Helicase ATP-binding" evidence="5">
    <location>
        <begin position="322"/>
        <end position="617"/>
    </location>
</feature>
<dbReference type="Gene3D" id="3.40.50.300">
    <property type="entry name" value="P-loop containing nucleotide triphosphate hydrolases"/>
    <property type="match status" value="1"/>
</dbReference>
<dbReference type="InterPro" id="IPR027417">
    <property type="entry name" value="P-loop_NTPase"/>
</dbReference>
<sequence length="1563" mass="177386">MNSSTSDKVLEKLPQENHISKQPTLSESSLCASKKLDFVENNAFSLSHTEISNTFHASFVDPCEDTSSKHLTHSELLSSFLPKTSSALKSVQKNKLKNYSYVASSTDNSFNPISSSGLVSNYTSLSDDSDFASDKSLYPLANNLVNNFIDNHPKQNILNIVPKPNISNDPSFSPVILSTPGSASSSSSVGSDSESSKIKDDDGNELFYLNRVHEWRASRFKLRYKLDHPDQFPANLNFDSDSNISLDSENILIEDYLPDPATLDHITDVDDQITEILEDQLLFLKNKILTHQSNSISPPLLTPHSIWSNLLPYQKTGLQWLWKLHNMNIGGILGDEMGLGKTIQIVAFISSLYHSKLLVDKNGKQLPTLIVCPATLMRQWLQEFNKWWPPLKTVILHSSGSGIRLFKSSDEDSCSESSLAFNQPTSFRHNSNSFLKNLKPDLVPIYKASKLVSHNKLYTNHSISYKNQNLSSNKLQNYIDYSSEFDSDEFWDHDNYGWRTQKKKSYKKLKNISNKLKKDPQKNRLGKRSEKIINRIVDSGAILITTYAALASNKGSLLNVNWGYAVLDEGHIIKNSVTDVSLMAKRLLTKHRILVTGTPIQNNLQELWTLFDFVNPNLLGDQQNFTRHSSNVQVVYKRMLELRHLISPYLLRREKKTVFEDDDVLNSKFTELVVICSLSLEQSELYKRFSNSSQLESIYQGKLNPLFGIDYVRKIANHPKLLTLQKKKLGFDDLYDKLPATTNKTDGDESCSECCKLISKSGKLAVFTSMLDTWDKKVDKVLLFTQTRQMLDIIEKSLKHNKNCKKYDKNNKIKYLRMDGTTRVQLRSQLVKEFNDPTKEIFIFLLTTRVGGLGLNLTAANKVVIFDPDWNPSTDNQAKQRCVRIGQKRHVSIYRLITKDTIETNIYYKQLYKQLLSLNVLKNNGKYLKNKFSFFSQSVRDLFNFDSSLYENLGSSIKDTKLSNTDNNNNNTLIEKISPISNHGDFDTTESDNQIKYVNNNDKEAESHFNIETKNPISRANNDSDNEIRKSGLNLIEIDKNRDTNTVNENGLDILNLSSAVAVEKYIPPYTKLKSTVYEKNTKSISRDEIQDNSLKYNKKIDHLKDSADKLKNEEEQSNKKESEEQKDEVDENAEIIIAGSKDNEDSILGGLLKIANIHKTLHQDSLLSGDEVGDDENFETEGQLSVYDDIQNDNRQSYHQHNINQKNTGNILKNEIDRAKSGEGINYLDQKHYNDRSGSRMKKNNLNIDNRNVNSKDQNFFDGNQFTSLGANAGEIGARVGAKSILTNLRKLKQSKATEIKVNFAEDYKDITKNLHSGFENTIRSPPSNYKIPSLSLKGQTERPYSRKEEFFENKAKNSSGIGKRKWADEANRGKRVGLMSTSKTKIGIKSNKRFANHEKESNISLNSQMQKIRDYMIKLEGSTASQAELIQKFCETPENILECSKFVKSLEMIATKRKIKVNVGAKIASNKKPISESKITNKTAIKQDGEQNDLYVNSSNTVSFHNPTVNLNTAKQSNNVALALDKRANFGALKKSTGILSERNQMEKVVWVLMDQLKKND</sequence>
<feature type="region of interest" description="Disordered" evidence="4">
    <location>
        <begin position="1106"/>
        <end position="1131"/>
    </location>
</feature>
<dbReference type="STRING" id="133385.A0A2T9YVE1"/>
<gene>
    <name evidence="7" type="ORF">BB561_001256</name>
</gene>
<dbReference type="Gene3D" id="3.40.50.10810">
    <property type="entry name" value="Tandem AAA-ATPase domain"/>
    <property type="match status" value="2"/>
</dbReference>
<dbReference type="SMART" id="SM00487">
    <property type="entry name" value="DEXDc"/>
    <property type="match status" value="1"/>
</dbReference>
<keyword evidence="2" id="KW-0378">Hydrolase</keyword>
<accession>A0A2T9YVE1</accession>
<keyword evidence="3" id="KW-0067">ATP-binding</keyword>
<dbReference type="GO" id="GO:0005524">
    <property type="term" value="F:ATP binding"/>
    <property type="evidence" value="ECO:0007669"/>
    <property type="project" value="InterPro"/>
</dbReference>
<dbReference type="GO" id="GO:0005634">
    <property type="term" value="C:nucleus"/>
    <property type="evidence" value="ECO:0007669"/>
    <property type="project" value="TreeGrafter"/>
</dbReference>
<dbReference type="Pfam" id="PF00271">
    <property type="entry name" value="Helicase_C"/>
    <property type="match status" value="1"/>
</dbReference>
<evidence type="ECO:0000313" key="8">
    <source>
        <dbReference type="Proteomes" id="UP000245383"/>
    </source>
</evidence>
<evidence type="ECO:0000256" key="2">
    <source>
        <dbReference type="ARBA" id="ARBA00022801"/>
    </source>
</evidence>
<dbReference type="InterPro" id="IPR050496">
    <property type="entry name" value="SNF2_RAD54_helicase_repair"/>
</dbReference>
<evidence type="ECO:0008006" key="9">
    <source>
        <dbReference type="Google" id="ProtNLM"/>
    </source>
</evidence>
<dbReference type="InterPro" id="IPR001650">
    <property type="entry name" value="Helicase_C-like"/>
</dbReference>
<reference evidence="7 8" key="1">
    <citation type="journal article" date="2018" name="MBio">
        <title>Comparative Genomics Reveals the Core Gene Toolbox for the Fungus-Insect Symbiosis.</title>
        <authorList>
            <person name="Wang Y."/>
            <person name="Stata M."/>
            <person name="Wang W."/>
            <person name="Stajich J.E."/>
            <person name="White M.M."/>
            <person name="Moncalvo J.M."/>
        </authorList>
    </citation>
    <scope>NUCLEOTIDE SEQUENCE [LARGE SCALE GENOMIC DNA]</scope>
    <source>
        <strain evidence="7 8">SWE-8-4</strain>
    </source>
</reference>
<dbReference type="GO" id="GO:0008094">
    <property type="term" value="F:ATP-dependent activity, acting on DNA"/>
    <property type="evidence" value="ECO:0007669"/>
    <property type="project" value="TreeGrafter"/>
</dbReference>
<comment type="caution">
    <text evidence="7">The sequence shown here is derived from an EMBL/GenBank/DDBJ whole genome shotgun (WGS) entry which is preliminary data.</text>
</comment>
<protein>
    <recommendedName>
        <fullName evidence="9">DNA repair and recombination protein RAD26</fullName>
    </recommendedName>
</protein>
<name>A0A2T9YVE1_9FUNG</name>
<proteinExistence type="predicted"/>